<evidence type="ECO:0000256" key="7">
    <source>
        <dbReference type="ARBA" id="ARBA00023014"/>
    </source>
</evidence>
<keyword evidence="4 9" id="KW-0949">S-adenosyl-L-methionine</keyword>
<evidence type="ECO:0000256" key="6">
    <source>
        <dbReference type="ARBA" id="ARBA00023004"/>
    </source>
</evidence>
<dbReference type="CDD" id="cd01335">
    <property type="entry name" value="Radical_SAM"/>
    <property type="match status" value="1"/>
</dbReference>
<evidence type="ECO:0000256" key="9">
    <source>
        <dbReference type="HAMAP-Rule" id="MF_00206"/>
    </source>
</evidence>
<dbReference type="InterPro" id="IPR006638">
    <property type="entry name" value="Elp3/MiaA/NifB-like_rSAM"/>
</dbReference>
<keyword evidence="1 9" id="KW-0004">4Fe-4S</keyword>
<dbReference type="OrthoDB" id="9787898at2"/>
<comment type="subcellular location">
    <subcellularLocation>
        <location evidence="9">Cytoplasm</location>
    </subcellularLocation>
</comment>
<dbReference type="GO" id="GO:0005737">
    <property type="term" value="C:cytoplasm"/>
    <property type="evidence" value="ECO:0007669"/>
    <property type="project" value="UniProtKB-SubCell"/>
</dbReference>
<dbReference type="InterPro" id="IPR003698">
    <property type="entry name" value="Lipoyl_synth"/>
</dbReference>
<evidence type="ECO:0000256" key="8">
    <source>
        <dbReference type="ARBA" id="ARBA00047326"/>
    </source>
</evidence>
<gene>
    <name evidence="9" type="primary">lipA</name>
    <name evidence="11" type="ORF">EV210_107195</name>
</gene>
<comment type="pathway">
    <text evidence="9">Protein modification; protein lipoylation via endogenous pathway; protein N(6)-(lipoyl)lysine from octanoyl-[acyl-carrier-protein]: step 2/2.</text>
</comment>
<evidence type="ECO:0000259" key="10">
    <source>
        <dbReference type="PROSITE" id="PS51918"/>
    </source>
</evidence>
<comment type="catalytic activity">
    <reaction evidence="8 9">
        <text>[[Fe-S] cluster scaffold protein carrying a second [4Fe-4S](2+) cluster] + N(6)-octanoyl-L-lysyl-[protein] + 2 oxidized [2Fe-2S]-[ferredoxin] + 2 S-adenosyl-L-methionine + 4 H(+) = [[Fe-S] cluster scaffold protein] + N(6)-[(R)-dihydrolipoyl]-L-lysyl-[protein] + 4 Fe(3+) + 2 hydrogen sulfide + 2 5'-deoxyadenosine + 2 L-methionine + 2 reduced [2Fe-2S]-[ferredoxin]</text>
        <dbReference type="Rhea" id="RHEA:16585"/>
        <dbReference type="Rhea" id="RHEA-COMP:9928"/>
        <dbReference type="Rhea" id="RHEA-COMP:10000"/>
        <dbReference type="Rhea" id="RHEA-COMP:10001"/>
        <dbReference type="Rhea" id="RHEA-COMP:10475"/>
        <dbReference type="Rhea" id="RHEA-COMP:14568"/>
        <dbReference type="Rhea" id="RHEA-COMP:14569"/>
        <dbReference type="ChEBI" id="CHEBI:15378"/>
        <dbReference type="ChEBI" id="CHEBI:17319"/>
        <dbReference type="ChEBI" id="CHEBI:29034"/>
        <dbReference type="ChEBI" id="CHEBI:29919"/>
        <dbReference type="ChEBI" id="CHEBI:33722"/>
        <dbReference type="ChEBI" id="CHEBI:33737"/>
        <dbReference type="ChEBI" id="CHEBI:33738"/>
        <dbReference type="ChEBI" id="CHEBI:57844"/>
        <dbReference type="ChEBI" id="CHEBI:59789"/>
        <dbReference type="ChEBI" id="CHEBI:78809"/>
        <dbReference type="ChEBI" id="CHEBI:83100"/>
        <dbReference type="EC" id="2.8.1.8"/>
    </reaction>
</comment>
<comment type="caution">
    <text evidence="11">The sequence shown here is derived from an EMBL/GenBank/DDBJ whole genome shotgun (WGS) entry which is preliminary data.</text>
</comment>
<keyword evidence="2 9" id="KW-0963">Cytoplasm</keyword>
<feature type="binding site" evidence="9">
    <location>
        <position position="45"/>
    </location>
    <ligand>
        <name>[4Fe-4S] cluster</name>
        <dbReference type="ChEBI" id="CHEBI:49883"/>
        <label>1</label>
    </ligand>
</feature>
<comment type="similarity">
    <text evidence="9">Belongs to the radical SAM superfamily. Lipoyl synthase family.</text>
</comment>
<sequence>MQRKPSWLVVPAPKRDDLDWMQKLLGEGRLHTVCESADCPNIGECFSQKTCTFMIMGNVCTRHCRFCAVNSSSLPLPLRIDEPKAVAETARQLGLQHIVVTSVTRDDLADDGAGHFAATIRTIRELCPAVTIEVLVPDFRGKEECLRQVVEAAPHVLSHNMETVPRLYRQVRPQAVYERSLELLNRAGQSGRSITKSGLMLGLGERYEEVVQVMQDLRTAGCRMITLGQYLSPSRQHIPVAEYIHPAVFQQLEQAAYALGFGQVVAGPMVRSSYHSARSFNNLRSTAASCK</sequence>
<keyword evidence="6 9" id="KW-0408">Iron</keyword>
<feature type="binding site" evidence="9">
    <location>
        <position position="273"/>
    </location>
    <ligand>
        <name>[4Fe-4S] cluster</name>
        <dbReference type="ChEBI" id="CHEBI:49883"/>
        <label>1</label>
    </ligand>
</feature>
<dbReference type="HAMAP" id="MF_00206">
    <property type="entry name" value="Lipoyl_synth"/>
    <property type="match status" value="1"/>
</dbReference>
<keyword evidence="12" id="KW-1185">Reference proteome</keyword>
<evidence type="ECO:0000256" key="1">
    <source>
        <dbReference type="ARBA" id="ARBA00022485"/>
    </source>
</evidence>
<dbReference type="GO" id="GO:0046872">
    <property type="term" value="F:metal ion binding"/>
    <property type="evidence" value="ECO:0007669"/>
    <property type="project" value="UniProtKB-KW"/>
</dbReference>
<evidence type="ECO:0000313" key="12">
    <source>
        <dbReference type="Proteomes" id="UP000295063"/>
    </source>
</evidence>
<dbReference type="NCBIfam" id="NF004019">
    <property type="entry name" value="PRK05481.1"/>
    <property type="match status" value="1"/>
</dbReference>
<feature type="binding site" evidence="9">
    <location>
        <position position="39"/>
    </location>
    <ligand>
        <name>[4Fe-4S] cluster</name>
        <dbReference type="ChEBI" id="CHEBI:49883"/>
        <label>1</label>
    </ligand>
</feature>
<organism evidence="11 12">
    <name type="scientific">Anaerospora hongkongensis</name>
    <dbReference type="NCBI Taxonomy" id="244830"/>
    <lineage>
        <taxon>Bacteria</taxon>
        <taxon>Bacillati</taxon>
        <taxon>Bacillota</taxon>
        <taxon>Negativicutes</taxon>
        <taxon>Selenomonadales</taxon>
        <taxon>Sporomusaceae</taxon>
        <taxon>Anaerospora</taxon>
    </lineage>
</organism>
<protein>
    <recommendedName>
        <fullName evidence="9">Lipoyl synthase</fullName>
        <ecNumber evidence="9">2.8.1.8</ecNumber>
    </recommendedName>
    <alternativeName>
        <fullName evidence="9">Lip-syn</fullName>
        <shortName evidence="9">LS</shortName>
    </alternativeName>
    <alternativeName>
        <fullName evidence="9">Lipoate synthase</fullName>
    </alternativeName>
    <alternativeName>
        <fullName evidence="9">Lipoic acid synthase</fullName>
    </alternativeName>
    <alternativeName>
        <fullName evidence="9">Sulfur insertion protein LipA</fullName>
    </alternativeName>
</protein>
<dbReference type="InterPro" id="IPR058240">
    <property type="entry name" value="rSAM_sf"/>
</dbReference>
<dbReference type="PROSITE" id="PS51918">
    <property type="entry name" value="RADICAL_SAM"/>
    <property type="match status" value="1"/>
</dbReference>
<evidence type="ECO:0000313" key="11">
    <source>
        <dbReference type="EMBL" id="TCL36930.1"/>
    </source>
</evidence>
<dbReference type="GO" id="GO:0016992">
    <property type="term" value="F:lipoate synthase activity"/>
    <property type="evidence" value="ECO:0007669"/>
    <property type="project" value="UniProtKB-UniRule"/>
</dbReference>
<keyword evidence="5 9" id="KW-0479">Metal-binding</keyword>
<dbReference type="NCBIfam" id="TIGR00510">
    <property type="entry name" value="lipA"/>
    <property type="match status" value="1"/>
</dbReference>
<dbReference type="PIRSF" id="PIRSF005963">
    <property type="entry name" value="Lipoyl_synth"/>
    <property type="match status" value="1"/>
</dbReference>
<dbReference type="PANTHER" id="PTHR10949:SF0">
    <property type="entry name" value="LIPOYL SYNTHASE, MITOCHONDRIAL"/>
    <property type="match status" value="1"/>
</dbReference>
<evidence type="ECO:0000256" key="3">
    <source>
        <dbReference type="ARBA" id="ARBA00022679"/>
    </source>
</evidence>
<keyword evidence="3 9" id="KW-0808">Transferase</keyword>
<dbReference type="GO" id="GO:0051539">
    <property type="term" value="F:4 iron, 4 sulfur cluster binding"/>
    <property type="evidence" value="ECO:0007669"/>
    <property type="project" value="UniProtKB-UniRule"/>
</dbReference>
<dbReference type="SFLD" id="SFLDG01058">
    <property type="entry name" value="lipoyl_synthase_like"/>
    <property type="match status" value="1"/>
</dbReference>
<evidence type="ECO:0000256" key="2">
    <source>
        <dbReference type="ARBA" id="ARBA00022490"/>
    </source>
</evidence>
<proteinExistence type="inferred from homology"/>
<keyword evidence="7 9" id="KW-0411">Iron-sulfur</keyword>
<dbReference type="AlphaFoldDB" id="A0A4V2Q8K0"/>
<dbReference type="PANTHER" id="PTHR10949">
    <property type="entry name" value="LIPOYL SYNTHASE"/>
    <property type="match status" value="1"/>
</dbReference>
<comment type="cofactor">
    <cofactor evidence="9">
        <name>[4Fe-4S] cluster</name>
        <dbReference type="ChEBI" id="CHEBI:49883"/>
    </cofactor>
    <text evidence="9">Binds 2 [4Fe-4S] clusters per subunit. One cluster is coordinated with 3 cysteines and an exchangeable S-adenosyl-L-methionine.</text>
</comment>
<dbReference type="UniPathway" id="UPA00538">
    <property type="reaction ID" value="UER00593"/>
</dbReference>
<evidence type="ECO:0000256" key="4">
    <source>
        <dbReference type="ARBA" id="ARBA00022691"/>
    </source>
</evidence>
<feature type="binding site" evidence="9">
    <location>
        <position position="60"/>
    </location>
    <ligand>
        <name>[4Fe-4S] cluster</name>
        <dbReference type="ChEBI" id="CHEBI:49883"/>
        <label>2</label>
        <note>4Fe-4S-S-AdoMet</note>
    </ligand>
</feature>
<accession>A0A4V2Q8K0</accession>
<feature type="binding site" evidence="9">
    <location>
        <position position="64"/>
    </location>
    <ligand>
        <name>[4Fe-4S] cluster</name>
        <dbReference type="ChEBI" id="CHEBI:49883"/>
        <label>2</label>
        <note>4Fe-4S-S-AdoMet</note>
    </ligand>
</feature>
<dbReference type="Proteomes" id="UP000295063">
    <property type="component" value="Unassembled WGS sequence"/>
</dbReference>
<dbReference type="RefSeq" id="WP_132080622.1">
    <property type="nucleotide sequence ID" value="NZ_DALZLR010000006.1"/>
</dbReference>
<name>A0A4V2Q8K0_9FIRM</name>
<dbReference type="Pfam" id="PF04055">
    <property type="entry name" value="Radical_SAM"/>
    <property type="match status" value="1"/>
</dbReference>
<dbReference type="InterPro" id="IPR013785">
    <property type="entry name" value="Aldolase_TIM"/>
</dbReference>
<feature type="binding site" evidence="9">
    <location>
        <position position="34"/>
    </location>
    <ligand>
        <name>[4Fe-4S] cluster</name>
        <dbReference type="ChEBI" id="CHEBI:49883"/>
        <label>1</label>
    </ligand>
</feature>
<evidence type="ECO:0000256" key="5">
    <source>
        <dbReference type="ARBA" id="ARBA00022723"/>
    </source>
</evidence>
<dbReference type="SUPFAM" id="SSF102114">
    <property type="entry name" value="Radical SAM enzymes"/>
    <property type="match status" value="1"/>
</dbReference>
<reference evidence="11 12" key="1">
    <citation type="submission" date="2019-03" db="EMBL/GenBank/DDBJ databases">
        <title>Genomic Encyclopedia of Type Strains, Phase IV (KMG-IV): sequencing the most valuable type-strain genomes for metagenomic binning, comparative biology and taxonomic classification.</title>
        <authorList>
            <person name="Goeker M."/>
        </authorList>
    </citation>
    <scope>NUCLEOTIDE SEQUENCE [LARGE SCALE GENOMIC DNA]</scope>
    <source>
        <strain evidence="11 12">DSM 15969</strain>
    </source>
</reference>
<feature type="domain" description="Radical SAM core" evidence="10">
    <location>
        <begin position="46"/>
        <end position="262"/>
    </location>
</feature>
<dbReference type="SMART" id="SM00729">
    <property type="entry name" value="Elp3"/>
    <property type="match status" value="1"/>
</dbReference>
<dbReference type="InterPro" id="IPR007197">
    <property type="entry name" value="rSAM"/>
</dbReference>
<dbReference type="NCBIfam" id="NF009544">
    <property type="entry name" value="PRK12928.1"/>
    <property type="match status" value="1"/>
</dbReference>
<dbReference type="GO" id="GO:0009249">
    <property type="term" value="P:protein lipoylation"/>
    <property type="evidence" value="ECO:0007669"/>
    <property type="project" value="UniProtKB-UniRule"/>
</dbReference>
<dbReference type="SFLD" id="SFLDF00271">
    <property type="entry name" value="lipoyl_synthase"/>
    <property type="match status" value="1"/>
</dbReference>
<dbReference type="EMBL" id="SLUI01000007">
    <property type="protein sequence ID" value="TCL36930.1"/>
    <property type="molecule type" value="Genomic_DNA"/>
</dbReference>
<dbReference type="SFLD" id="SFLDS00029">
    <property type="entry name" value="Radical_SAM"/>
    <property type="match status" value="1"/>
</dbReference>
<dbReference type="Gene3D" id="3.20.20.70">
    <property type="entry name" value="Aldolase class I"/>
    <property type="match status" value="1"/>
</dbReference>
<dbReference type="FunFam" id="3.20.20.70:FF:000186">
    <property type="entry name" value="Lipoyl synthase"/>
    <property type="match status" value="1"/>
</dbReference>
<feature type="binding site" evidence="9">
    <location>
        <position position="67"/>
    </location>
    <ligand>
        <name>[4Fe-4S] cluster</name>
        <dbReference type="ChEBI" id="CHEBI:49883"/>
        <label>2</label>
        <note>4Fe-4S-S-AdoMet</note>
    </ligand>
</feature>
<comment type="function">
    <text evidence="9">Catalyzes the radical-mediated insertion of two sulfur atoms into the C-6 and C-8 positions of the octanoyl moiety bound to the lipoyl domains of lipoate-dependent enzymes, thereby converting the octanoylated domains into lipoylated derivatives.</text>
</comment>
<dbReference type="EC" id="2.8.1.8" evidence="9"/>